<organism evidence="1 2">
    <name type="scientific">Legionella dresdenensis</name>
    <dbReference type="NCBI Taxonomy" id="450200"/>
    <lineage>
        <taxon>Bacteria</taxon>
        <taxon>Pseudomonadati</taxon>
        <taxon>Pseudomonadota</taxon>
        <taxon>Gammaproteobacteria</taxon>
        <taxon>Legionellales</taxon>
        <taxon>Legionellaceae</taxon>
        <taxon>Legionella</taxon>
    </lineage>
</organism>
<dbReference type="RefSeq" id="WP_382344320.1">
    <property type="nucleotide sequence ID" value="NZ_JBHSAB010000029.1"/>
</dbReference>
<keyword evidence="2" id="KW-1185">Reference proteome</keyword>
<proteinExistence type="predicted"/>
<comment type="caution">
    <text evidence="1">The sequence shown here is derived from an EMBL/GenBank/DDBJ whole genome shotgun (WGS) entry which is preliminary data.</text>
</comment>
<sequence>MSKDNDFLKQWIHDMAGLIESNTEPDSNHFNSFLINPELAFQLIDIINLMTDEQVENERAYYSACIYALDVCVAQLQSSHETGSKSAHKTLNRLMDYLAEIIRQNNHSLSFWLPILNAFYDVHVELSSTLRDAYLDLAGQDVEVSDESEVDHLAAIQDMITELSDLSVFDIAENFFAQSHAMPAEFFCDLVIDLYSVPQGQDIALLGLMHPKPEVRSMVAATIEELIHAVTFTSNSLSRLQVLANWYPQPYQDQFNRWIKIQRMKGVVFRKESKAPTYKIKSSEVDGSGAQGIFVQFRKGRKYRLCGLLLKQGLGIKDAWITPEMDSKEIERYYADAFDESVSLRGVNVDYLQLITNHFLAVTVNQGKSPDLHLLEIQEMLGLHFHPELIDIPAIIDNISIQITPFTPELIASSFKRSRSWFGTKAFCESWFIESAHVDKLVNRCSSIVNGVKICVIEDALDAIFELELEKHRDYWLFHFLWAALWLKSHSRKNEKTWQDSFLIAYSIHNGTPLIDIPIMQEIARNTVLNSIETMNERRTYLNQE</sequence>
<name>A0ABV8CHJ0_9GAMM</name>
<reference evidence="2" key="1">
    <citation type="journal article" date="2019" name="Int. J. Syst. Evol. Microbiol.">
        <title>The Global Catalogue of Microorganisms (GCM) 10K type strain sequencing project: providing services to taxonomists for standard genome sequencing and annotation.</title>
        <authorList>
            <consortium name="The Broad Institute Genomics Platform"/>
            <consortium name="The Broad Institute Genome Sequencing Center for Infectious Disease"/>
            <person name="Wu L."/>
            <person name="Ma J."/>
        </authorList>
    </citation>
    <scope>NUCLEOTIDE SEQUENCE [LARGE SCALE GENOMIC DNA]</scope>
    <source>
        <strain evidence="2">CCUG 59858</strain>
    </source>
</reference>
<protein>
    <submittedName>
        <fullName evidence="1">Uncharacterized protein</fullName>
    </submittedName>
</protein>
<dbReference type="EMBL" id="JBHSAB010000029">
    <property type="protein sequence ID" value="MFC3909778.1"/>
    <property type="molecule type" value="Genomic_DNA"/>
</dbReference>
<evidence type="ECO:0000313" key="1">
    <source>
        <dbReference type="EMBL" id="MFC3909778.1"/>
    </source>
</evidence>
<accession>A0ABV8CHJ0</accession>
<dbReference type="Proteomes" id="UP001595758">
    <property type="component" value="Unassembled WGS sequence"/>
</dbReference>
<evidence type="ECO:0000313" key="2">
    <source>
        <dbReference type="Proteomes" id="UP001595758"/>
    </source>
</evidence>
<gene>
    <name evidence="1" type="ORF">ACFORL_11920</name>
</gene>